<dbReference type="VEuPathDB" id="VectorBase:GPPI020991"/>
<proteinExistence type="predicted"/>
<dbReference type="EMBL" id="JXJN01009370">
    <property type="status" value="NOT_ANNOTATED_CDS"/>
    <property type="molecule type" value="Genomic_DNA"/>
</dbReference>
<keyword evidence="2" id="KW-1185">Reference proteome</keyword>
<protein>
    <submittedName>
        <fullName evidence="1">Uncharacterized protein</fullName>
    </submittedName>
</protein>
<name>A0A1B0B741_9MUSC</name>
<dbReference type="Proteomes" id="UP000092460">
    <property type="component" value="Unassembled WGS sequence"/>
</dbReference>
<dbReference type="AlphaFoldDB" id="A0A1B0B741"/>
<reference evidence="2" key="1">
    <citation type="submission" date="2015-01" db="EMBL/GenBank/DDBJ databases">
        <authorList>
            <person name="Aksoy S."/>
            <person name="Warren W."/>
            <person name="Wilson R.K."/>
        </authorList>
    </citation>
    <scope>NUCLEOTIDE SEQUENCE [LARGE SCALE GENOMIC DNA]</scope>
    <source>
        <strain evidence="2">IAEA</strain>
    </source>
</reference>
<accession>A0A1B0B741</accession>
<reference evidence="1" key="2">
    <citation type="submission" date="2020-05" db="UniProtKB">
        <authorList>
            <consortium name="EnsemblMetazoa"/>
        </authorList>
    </citation>
    <scope>IDENTIFICATION</scope>
    <source>
        <strain evidence="1">IAEA</strain>
    </source>
</reference>
<evidence type="ECO:0000313" key="2">
    <source>
        <dbReference type="Proteomes" id="UP000092460"/>
    </source>
</evidence>
<sequence length="161" mass="18347">MAKLSTEWIPGLPQLKQLKAEERENGGEELLNFKSSSPVHLQLNYRNRRDKAANNFRLLNQLFNIRSLYQVRSALRMNCGGLWLLNRLRLYSGCASATATILPHLWSIKMLQMSYKSLNLQGTPDSTSIETLASLIADYAEKSTSESCSFRVPSIKKWFGY</sequence>
<evidence type="ECO:0000313" key="1">
    <source>
        <dbReference type="EnsemblMetazoa" id="GPPI020991-PA"/>
    </source>
</evidence>
<dbReference type="EMBL" id="JXJN01009369">
    <property type="status" value="NOT_ANNOTATED_CDS"/>
    <property type="molecule type" value="Genomic_DNA"/>
</dbReference>
<organism evidence="1 2">
    <name type="scientific">Glossina palpalis gambiensis</name>
    <dbReference type="NCBI Taxonomy" id="67801"/>
    <lineage>
        <taxon>Eukaryota</taxon>
        <taxon>Metazoa</taxon>
        <taxon>Ecdysozoa</taxon>
        <taxon>Arthropoda</taxon>
        <taxon>Hexapoda</taxon>
        <taxon>Insecta</taxon>
        <taxon>Pterygota</taxon>
        <taxon>Neoptera</taxon>
        <taxon>Endopterygota</taxon>
        <taxon>Diptera</taxon>
        <taxon>Brachycera</taxon>
        <taxon>Muscomorpha</taxon>
        <taxon>Hippoboscoidea</taxon>
        <taxon>Glossinidae</taxon>
        <taxon>Glossina</taxon>
    </lineage>
</organism>
<dbReference type="EnsemblMetazoa" id="GPPI020991-RA">
    <property type="protein sequence ID" value="GPPI020991-PA"/>
    <property type="gene ID" value="GPPI020991"/>
</dbReference>